<keyword evidence="3" id="KW-1185">Reference proteome</keyword>
<reference evidence="2" key="1">
    <citation type="submission" date="2023-01" db="EMBL/GenBank/DDBJ databases">
        <authorList>
            <person name="Piombo E."/>
        </authorList>
    </citation>
    <scope>NUCLEOTIDE SEQUENCE</scope>
</reference>
<sequence>MESSIGSFSTATTSLRGLRPLVLRSVSTLEKDTLMRKLSDAFLDQNKPSSFSTSATHLRDAMRPQQLEQ</sequence>
<dbReference type="Proteomes" id="UP001160390">
    <property type="component" value="Unassembled WGS sequence"/>
</dbReference>
<accession>A0AA35MB44</accession>
<dbReference type="AlphaFoldDB" id="A0AA35MB44"/>
<evidence type="ECO:0000313" key="3">
    <source>
        <dbReference type="Proteomes" id="UP001160390"/>
    </source>
</evidence>
<evidence type="ECO:0000313" key="2">
    <source>
        <dbReference type="EMBL" id="CAI6093748.1"/>
    </source>
</evidence>
<feature type="region of interest" description="Disordered" evidence="1">
    <location>
        <begin position="45"/>
        <end position="69"/>
    </location>
</feature>
<organism evidence="2 3">
    <name type="scientific">Clonostachys chloroleuca</name>
    <dbReference type="NCBI Taxonomy" id="1926264"/>
    <lineage>
        <taxon>Eukaryota</taxon>
        <taxon>Fungi</taxon>
        <taxon>Dikarya</taxon>
        <taxon>Ascomycota</taxon>
        <taxon>Pezizomycotina</taxon>
        <taxon>Sordariomycetes</taxon>
        <taxon>Hypocreomycetidae</taxon>
        <taxon>Hypocreales</taxon>
        <taxon>Bionectriaceae</taxon>
        <taxon>Clonostachys</taxon>
    </lineage>
</organism>
<comment type="caution">
    <text evidence="2">The sequence shown here is derived from an EMBL/GenBank/DDBJ whole genome shotgun (WGS) entry which is preliminary data.</text>
</comment>
<name>A0AA35MB44_9HYPO</name>
<feature type="compositionally biased region" description="Polar residues" evidence="1">
    <location>
        <begin position="46"/>
        <end position="56"/>
    </location>
</feature>
<dbReference type="EMBL" id="CABFNP030001245">
    <property type="protein sequence ID" value="CAI6093748.1"/>
    <property type="molecule type" value="Genomic_DNA"/>
</dbReference>
<gene>
    <name evidence="2" type="ORF">CCHLO57077_00000794</name>
</gene>
<proteinExistence type="predicted"/>
<evidence type="ECO:0000256" key="1">
    <source>
        <dbReference type="SAM" id="MobiDB-lite"/>
    </source>
</evidence>
<protein>
    <submittedName>
        <fullName evidence="2">Uncharacterized protein</fullName>
    </submittedName>
</protein>